<dbReference type="InterPro" id="IPR043917">
    <property type="entry name" value="DUF5753"/>
</dbReference>
<dbReference type="EMBL" id="BAAANT010000009">
    <property type="protein sequence ID" value="GAA2139045.1"/>
    <property type="molecule type" value="Genomic_DNA"/>
</dbReference>
<proteinExistence type="predicted"/>
<dbReference type="Proteomes" id="UP001422759">
    <property type="component" value="Unassembled WGS sequence"/>
</dbReference>
<dbReference type="InterPro" id="IPR010982">
    <property type="entry name" value="Lambda_DNA-bd_dom_sf"/>
</dbReference>
<evidence type="ECO:0000259" key="2">
    <source>
        <dbReference type="PROSITE" id="PS50943"/>
    </source>
</evidence>
<dbReference type="SUPFAM" id="SSF47413">
    <property type="entry name" value="lambda repressor-like DNA-binding domains"/>
    <property type="match status" value="1"/>
</dbReference>
<sequence length="276" mass="30629">MNRKKLDPQSSPRAGFGSQLRSSREALGWSQDELGERMEYSGTYISAVETARKSPTLKFARAADAALGSGQTLELMWRGIKNSALLEGFPEHASQEARAAEIRIFEPIMIPGLLQTPEYASALASAAVQRGSISQDQADERVRFLAMRQRLLKRPAPPLIHATVDEGCIRRPVGSVETMHIQLDHLADMASRPHVILQVAPFSLAEFVPFRAVVTLLTFADRSVVGYTESGEQGYVVRQDETVRAWERAYHELQVEALSKAASLAMIRKARKELRS</sequence>
<reference evidence="3 4" key="1">
    <citation type="journal article" date="2019" name="Int. J. Syst. Evol. Microbiol.">
        <title>The Global Catalogue of Microorganisms (GCM) 10K type strain sequencing project: providing services to taxonomists for standard genome sequencing and annotation.</title>
        <authorList>
            <consortium name="The Broad Institute Genomics Platform"/>
            <consortium name="The Broad Institute Genome Sequencing Center for Infectious Disease"/>
            <person name="Wu L."/>
            <person name="Ma J."/>
        </authorList>
    </citation>
    <scope>NUCLEOTIDE SEQUENCE [LARGE SCALE GENOMIC DNA]</scope>
    <source>
        <strain evidence="3 4">JCM 14560</strain>
    </source>
</reference>
<organism evidence="3 4">
    <name type="scientific">Kitasatospora kazusensis</name>
    <dbReference type="NCBI Taxonomy" id="407974"/>
    <lineage>
        <taxon>Bacteria</taxon>
        <taxon>Bacillati</taxon>
        <taxon>Actinomycetota</taxon>
        <taxon>Actinomycetes</taxon>
        <taxon>Kitasatosporales</taxon>
        <taxon>Streptomycetaceae</taxon>
        <taxon>Kitasatospora</taxon>
    </lineage>
</organism>
<evidence type="ECO:0000256" key="1">
    <source>
        <dbReference type="SAM" id="MobiDB-lite"/>
    </source>
</evidence>
<feature type="domain" description="HTH cro/C1-type" evidence="2">
    <location>
        <begin position="20"/>
        <end position="75"/>
    </location>
</feature>
<accession>A0ABN2Z9X3</accession>
<evidence type="ECO:0000313" key="4">
    <source>
        <dbReference type="Proteomes" id="UP001422759"/>
    </source>
</evidence>
<keyword evidence="4" id="KW-1185">Reference proteome</keyword>
<dbReference type="InterPro" id="IPR001387">
    <property type="entry name" value="Cro/C1-type_HTH"/>
</dbReference>
<name>A0ABN2Z9X3_9ACTN</name>
<gene>
    <name evidence="3" type="ORF">GCM10009760_20820</name>
</gene>
<dbReference type="Gene3D" id="1.10.260.40">
    <property type="entry name" value="lambda repressor-like DNA-binding domains"/>
    <property type="match status" value="1"/>
</dbReference>
<feature type="region of interest" description="Disordered" evidence="1">
    <location>
        <begin position="1"/>
        <end position="24"/>
    </location>
</feature>
<dbReference type="Pfam" id="PF19054">
    <property type="entry name" value="DUF5753"/>
    <property type="match status" value="1"/>
</dbReference>
<dbReference type="SMART" id="SM00530">
    <property type="entry name" value="HTH_XRE"/>
    <property type="match status" value="1"/>
</dbReference>
<dbReference type="PROSITE" id="PS50943">
    <property type="entry name" value="HTH_CROC1"/>
    <property type="match status" value="1"/>
</dbReference>
<dbReference type="RefSeq" id="WP_344463194.1">
    <property type="nucleotide sequence ID" value="NZ_BAAANT010000009.1"/>
</dbReference>
<comment type="caution">
    <text evidence="3">The sequence shown here is derived from an EMBL/GenBank/DDBJ whole genome shotgun (WGS) entry which is preliminary data.</text>
</comment>
<dbReference type="Pfam" id="PF13560">
    <property type="entry name" value="HTH_31"/>
    <property type="match status" value="1"/>
</dbReference>
<protein>
    <submittedName>
        <fullName evidence="3">Helix-turn-helix transcriptional regulator</fullName>
    </submittedName>
</protein>
<dbReference type="CDD" id="cd00093">
    <property type="entry name" value="HTH_XRE"/>
    <property type="match status" value="1"/>
</dbReference>
<evidence type="ECO:0000313" key="3">
    <source>
        <dbReference type="EMBL" id="GAA2139045.1"/>
    </source>
</evidence>